<dbReference type="AlphaFoldDB" id="A0A448WVT4"/>
<organism evidence="2 3">
    <name type="scientific">Protopolystoma xenopodis</name>
    <dbReference type="NCBI Taxonomy" id="117903"/>
    <lineage>
        <taxon>Eukaryota</taxon>
        <taxon>Metazoa</taxon>
        <taxon>Spiralia</taxon>
        <taxon>Lophotrochozoa</taxon>
        <taxon>Platyhelminthes</taxon>
        <taxon>Monogenea</taxon>
        <taxon>Polyopisthocotylea</taxon>
        <taxon>Polystomatidea</taxon>
        <taxon>Polystomatidae</taxon>
        <taxon>Protopolystoma</taxon>
    </lineage>
</organism>
<reference evidence="2" key="1">
    <citation type="submission" date="2018-11" db="EMBL/GenBank/DDBJ databases">
        <authorList>
            <consortium name="Pathogen Informatics"/>
        </authorList>
    </citation>
    <scope>NUCLEOTIDE SEQUENCE</scope>
</reference>
<protein>
    <submittedName>
        <fullName evidence="2">Uncharacterized protein</fullName>
    </submittedName>
</protein>
<dbReference type="EMBL" id="CAAALY010050962">
    <property type="protein sequence ID" value="VEL21377.1"/>
    <property type="molecule type" value="Genomic_DNA"/>
</dbReference>
<name>A0A448WVT4_9PLAT</name>
<sequence length="198" mass="22365">MKAKSDIRLAWDRVWISAFREARRLISEGLALNPNSLILYLRLAQLEFCAANFFIQRILWRRDCVKQHVPAVNDVNDASSNRPTSSTGSSLEKKHPELHTAEDILDLIVRKHPSCAGAKRKYEGDPTEPRSKRKQKRHSVPIQSISGVLSSEPDLNPDPEKQVNVKKMIKSAGSIVRSQLDTSDAYTLVGILRIWLLS</sequence>
<gene>
    <name evidence="2" type="ORF">PXEA_LOCUS14817</name>
</gene>
<feature type="compositionally biased region" description="Basic and acidic residues" evidence="1">
    <location>
        <begin position="120"/>
        <end position="130"/>
    </location>
</feature>
<evidence type="ECO:0000313" key="2">
    <source>
        <dbReference type="EMBL" id="VEL21377.1"/>
    </source>
</evidence>
<keyword evidence="3" id="KW-1185">Reference proteome</keyword>
<feature type="compositionally biased region" description="Low complexity" evidence="1">
    <location>
        <begin position="79"/>
        <end position="90"/>
    </location>
</feature>
<feature type="region of interest" description="Disordered" evidence="1">
    <location>
        <begin position="116"/>
        <end position="159"/>
    </location>
</feature>
<feature type="region of interest" description="Disordered" evidence="1">
    <location>
        <begin position="74"/>
        <end position="95"/>
    </location>
</feature>
<dbReference type="Proteomes" id="UP000784294">
    <property type="component" value="Unassembled WGS sequence"/>
</dbReference>
<accession>A0A448WVT4</accession>
<dbReference type="OrthoDB" id="28112at2759"/>
<proteinExistence type="predicted"/>
<evidence type="ECO:0000313" key="3">
    <source>
        <dbReference type="Proteomes" id="UP000784294"/>
    </source>
</evidence>
<evidence type="ECO:0000256" key="1">
    <source>
        <dbReference type="SAM" id="MobiDB-lite"/>
    </source>
</evidence>
<comment type="caution">
    <text evidence="2">The sequence shown here is derived from an EMBL/GenBank/DDBJ whole genome shotgun (WGS) entry which is preliminary data.</text>
</comment>